<evidence type="ECO:0000313" key="3">
    <source>
        <dbReference type="Proteomes" id="UP000829494"/>
    </source>
</evidence>
<organism evidence="2 3">
    <name type="scientific">Streptomyces rimosus subsp. rimosus</name>
    <dbReference type="NCBI Taxonomy" id="132474"/>
    <lineage>
        <taxon>Bacteria</taxon>
        <taxon>Bacillati</taxon>
        <taxon>Actinomycetota</taxon>
        <taxon>Actinomycetes</taxon>
        <taxon>Kitasatosporales</taxon>
        <taxon>Streptomycetaceae</taxon>
        <taxon>Streptomyces</taxon>
    </lineage>
</organism>
<feature type="region of interest" description="Disordered" evidence="1">
    <location>
        <begin position="338"/>
        <end position="408"/>
    </location>
</feature>
<dbReference type="Proteomes" id="UP000829494">
    <property type="component" value="Chromosome"/>
</dbReference>
<dbReference type="EMBL" id="CP094298">
    <property type="protein sequence ID" value="UNZ04811.1"/>
    <property type="molecule type" value="Genomic_DNA"/>
</dbReference>
<keyword evidence="2" id="KW-0675">Receptor</keyword>
<evidence type="ECO:0000256" key="1">
    <source>
        <dbReference type="SAM" id="MobiDB-lite"/>
    </source>
</evidence>
<feature type="compositionally biased region" description="Pro residues" evidence="1">
    <location>
        <begin position="123"/>
        <end position="153"/>
    </location>
</feature>
<feature type="compositionally biased region" description="Low complexity" evidence="1">
    <location>
        <begin position="387"/>
        <end position="408"/>
    </location>
</feature>
<evidence type="ECO:0000313" key="2">
    <source>
        <dbReference type="EMBL" id="UNZ04811.1"/>
    </source>
</evidence>
<gene>
    <name evidence="2" type="primary">ssp5</name>
    <name evidence="2" type="ORF">SRIMR7_21905</name>
</gene>
<accession>A0ABY3Z3F8</accession>
<feature type="region of interest" description="Disordered" evidence="1">
    <location>
        <begin position="101"/>
        <end position="229"/>
    </location>
</feature>
<reference evidence="2 3" key="1">
    <citation type="submission" date="2022-03" db="EMBL/GenBank/DDBJ databases">
        <title>Complete genome of Streptomyces rimosus ssp. rimosus R7 (=ATCC 10970).</title>
        <authorList>
            <person name="Beganovic S."/>
            <person name="Ruckert C."/>
            <person name="Busche T."/>
            <person name="Kalinowski J."/>
            <person name="Wittmann C."/>
        </authorList>
    </citation>
    <scope>NUCLEOTIDE SEQUENCE [LARGE SCALE GENOMIC DNA]</scope>
    <source>
        <strain evidence="2 3">R7</strain>
    </source>
</reference>
<name>A0ABY3Z3F8_STRRM</name>
<feature type="compositionally biased region" description="Acidic residues" evidence="1">
    <location>
        <begin position="154"/>
        <end position="180"/>
    </location>
</feature>
<keyword evidence="3" id="KW-1185">Reference proteome</keyword>
<proteinExistence type="predicted"/>
<feature type="compositionally biased region" description="Pro residues" evidence="1">
    <location>
        <begin position="181"/>
        <end position="212"/>
    </location>
</feature>
<protein>
    <submittedName>
        <fullName evidence="2">Agglutinin receptor</fullName>
    </submittedName>
</protein>
<sequence length="408" mass="43266">MTRSESNARPCPPAAVSPTGVTHVRHRHDTHFTVVGNHLALHPTLSAVAIGLAVRIQALADGAHVSIRALSMQLPETEYRIARALKELEVAGYLERRRERAPGQRIVTRTTYYEHPGTRPEPGTQPLPTPRPPEPAGDKPPPAPPQEPPPQEPPPDEPPPDEPPPDEPPPDEPPPDDPLPDEPPPAPRPQPVDTPEPAPEPAPEPGPGPESAPDPHPEHSPAPAPALIPTPATDLLASLRLVDARLTLSVRDVSRLAPAVVEWLDRGVPPANIVRTLASALPLGTIFRPAALLEHRLTEWLPPPLPVHPVVPGTSPGSAGPAPVRVCCTGCDRPFVDPAPPGSQDPPVTRCRACRTQQPAAEEEPPAPQRPSALRNVQAPHHLKTGAAASVRSQAARARNAAATAGPR</sequence>